<reference evidence="1" key="1">
    <citation type="journal article" date="2020" name="Stud. Mycol.">
        <title>101 Dothideomycetes genomes: a test case for predicting lifestyles and emergence of pathogens.</title>
        <authorList>
            <person name="Haridas S."/>
            <person name="Albert R."/>
            <person name="Binder M."/>
            <person name="Bloem J."/>
            <person name="Labutti K."/>
            <person name="Salamov A."/>
            <person name="Andreopoulos B."/>
            <person name="Baker S."/>
            <person name="Barry K."/>
            <person name="Bills G."/>
            <person name="Bluhm B."/>
            <person name="Cannon C."/>
            <person name="Castanera R."/>
            <person name="Culley D."/>
            <person name="Daum C."/>
            <person name="Ezra D."/>
            <person name="Gonzalez J."/>
            <person name="Henrissat B."/>
            <person name="Kuo A."/>
            <person name="Liang C."/>
            <person name="Lipzen A."/>
            <person name="Lutzoni F."/>
            <person name="Magnuson J."/>
            <person name="Mondo S."/>
            <person name="Nolan M."/>
            <person name="Ohm R."/>
            <person name="Pangilinan J."/>
            <person name="Park H.-J."/>
            <person name="Ramirez L."/>
            <person name="Alfaro M."/>
            <person name="Sun H."/>
            <person name="Tritt A."/>
            <person name="Yoshinaga Y."/>
            <person name="Zwiers L.-H."/>
            <person name="Turgeon B."/>
            <person name="Goodwin S."/>
            <person name="Spatafora J."/>
            <person name="Crous P."/>
            <person name="Grigoriev I."/>
        </authorList>
    </citation>
    <scope>NUCLEOTIDE SEQUENCE</scope>
    <source>
        <strain evidence="1">CBS 269.34</strain>
    </source>
</reference>
<protein>
    <submittedName>
        <fullName evidence="1">Uncharacterized protein</fullName>
    </submittedName>
</protein>
<dbReference type="AlphaFoldDB" id="A0A6A6QH86"/>
<proteinExistence type="predicted"/>
<dbReference type="Proteomes" id="UP000799750">
    <property type="component" value="Unassembled WGS sequence"/>
</dbReference>
<evidence type="ECO:0000313" key="1">
    <source>
        <dbReference type="EMBL" id="KAF2491424.1"/>
    </source>
</evidence>
<sequence length="438" mass="50292">MPPVLVSNPGNYQFQHLNPLTPTADHPGLPALRNVGFTFGAWMKYLLNDIEFESRNCERNQQPGEPMDLNAPWLDQEWLHSSTPMDVVSLLEQIQAVQARHRGRLNITSLDDVNIVFNPTTLVKSFPIQLPIDYTHFCVAITEPKAIKDAVAALQWRPRFSLTRADSRSLDHPWFIQKTRKQINFDEVHAIFRDMRLAGIPIILQLNQFNDFAPTPPPDWGLVKWNPDEALRGYFAHPLFLDAFIHLVDEITIEYADLLNMGPPPNGWGNNDTTGNVRELRPYGQDGHDAPIAQSVRLAGGEDTVDLMLKEFVERAAKRQNRLLSYFFRHHGARMRNLKRIRVHYPLALRRFRRRATPQRNARRLVEQGSIKPGWELDGFGELFHASDRWSRGRPVRWHVGGGRVRGDGFDTRIWIRGDERLGDERLDLGAGGNVMVY</sequence>
<keyword evidence="2" id="KW-1185">Reference proteome</keyword>
<evidence type="ECO:0000313" key="2">
    <source>
        <dbReference type="Proteomes" id="UP000799750"/>
    </source>
</evidence>
<name>A0A6A6QH86_9PEZI</name>
<gene>
    <name evidence="1" type="ORF">BU16DRAFT_542548</name>
</gene>
<accession>A0A6A6QH86</accession>
<organism evidence="1 2">
    <name type="scientific">Lophium mytilinum</name>
    <dbReference type="NCBI Taxonomy" id="390894"/>
    <lineage>
        <taxon>Eukaryota</taxon>
        <taxon>Fungi</taxon>
        <taxon>Dikarya</taxon>
        <taxon>Ascomycota</taxon>
        <taxon>Pezizomycotina</taxon>
        <taxon>Dothideomycetes</taxon>
        <taxon>Pleosporomycetidae</taxon>
        <taxon>Mytilinidiales</taxon>
        <taxon>Mytilinidiaceae</taxon>
        <taxon>Lophium</taxon>
    </lineage>
</organism>
<dbReference type="EMBL" id="MU004195">
    <property type="protein sequence ID" value="KAF2491424.1"/>
    <property type="molecule type" value="Genomic_DNA"/>
</dbReference>